<dbReference type="Pfam" id="PF06114">
    <property type="entry name" value="Peptidase_M78"/>
    <property type="match status" value="1"/>
</dbReference>
<dbReference type="PANTHER" id="PTHR43236:SF2">
    <property type="entry name" value="BLL0069 PROTEIN"/>
    <property type="match status" value="1"/>
</dbReference>
<sequence>MKGGDNMATTRIDVKPAVLHWVQEASNGTLNEAWTNKIDKWLKNESKPTLNQLKDLSKKAQIPFGYFFLDNTPKEDLPLLKFRTINNIEIDRPSRNLVDTIHSMELKQSWLSEERQKNGYPSSFFSHGFKYVANYRSLSDEQIAFNIMKSLDLKLGWNVGLKNREAFNLLRMKLDQVGVIVMYSGIVGSNTHRPLAQAEFRAFAIDDSFAPFIFVNSNDSYNAMLFSLVHELTHIWFGTSELYNDDYQAHRQFLNPKTEKYINRISEVIIFPEPLFTTEWQKYNESTEVDQIIAVAKRFNASPLSAAIRSLHLKLITQETVDQLKNELDREYQRNKEYQRAKGSGGGEYYTTKAAQTDSTFAREVEWSVNSGTLGYNTAFELMGVSNSTAFEKLLGKIKEKG</sequence>
<comment type="caution">
    <text evidence="2">The sequence shown here is derived from an EMBL/GenBank/DDBJ whole genome shotgun (WGS) entry which is preliminary data.</text>
</comment>
<reference evidence="2 3" key="1">
    <citation type="submission" date="2012-05" db="EMBL/GenBank/DDBJ databases">
        <title>Complete Genome Sequence of Lactobacillus coryniformis CECT5711.</title>
        <authorList>
            <person name="Rodriguez J.M."/>
        </authorList>
    </citation>
    <scope>NUCLEOTIDE SEQUENCE [LARGE SCALE GENOMIC DNA]</scope>
    <source>
        <strain evidence="3">CECT5711</strain>
    </source>
</reference>
<dbReference type="InterPro" id="IPR052345">
    <property type="entry name" value="Rad_response_metalloprotease"/>
</dbReference>
<protein>
    <recommendedName>
        <fullName evidence="1">IrrE N-terminal-like domain-containing protein</fullName>
    </recommendedName>
</protein>
<organism evidence="2 3">
    <name type="scientific">Loigolactobacillus coryniformis subsp. coryniformis CECT 5711</name>
    <dbReference type="NCBI Taxonomy" id="1185325"/>
    <lineage>
        <taxon>Bacteria</taxon>
        <taxon>Bacillati</taxon>
        <taxon>Bacillota</taxon>
        <taxon>Bacilli</taxon>
        <taxon>Lactobacillales</taxon>
        <taxon>Lactobacillaceae</taxon>
        <taxon>Loigolactobacillus</taxon>
    </lineage>
</organism>
<dbReference type="Proteomes" id="UP000007271">
    <property type="component" value="Unassembled WGS sequence"/>
</dbReference>
<dbReference type="STRING" id="1185325.A11Y_102263"/>
<gene>
    <name evidence="2" type="ORF">A11Y_102263</name>
</gene>
<dbReference type="InterPro" id="IPR010359">
    <property type="entry name" value="IrrE_HExxH"/>
</dbReference>
<evidence type="ECO:0000259" key="1">
    <source>
        <dbReference type="Pfam" id="PF06114"/>
    </source>
</evidence>
<accession>J3ENP2</accession>
<dbReference type="PATRIC" id="fig|1185325.3.peg.2438"/>
<evidence type="ECO:0000313" key="2">
    <source>
        <dbReference type="EMBL" id="EJN54535.1"/>
    </source>
</evidence>
<dbReference type="EMBL" id="AKFP01000091">
    <property type="protein sequence ID" value="EJN54535.1"/>
    <property type="molecule type" value="Genomic_DNA"/>
</dbReference>
<dbReference type="AlphaFoldDB" id="J3ENP2"/>
<name>J3ENP2_9LACO</name>
<proteinExistence type="predicted"/>
<evidence type="ECO:0000313" key="3">
    <source>
        <dbReference type="Proteomes" id="UP000007271"/>
    </source>
</evidence>
<feature type="domain" description="IrrE N-terminal-like" evidence="1">
    <location>
        <begin position="194"/>
        <end position="309"/>
    </location>
</feature>
<dbReference type="PANTHER" id="PTHR43236">
    <property type="entry name" value="ANTITOXIN HIGA1"/>
    <property type="match status" value="1"/>
</dbReference>